<proteinExistence type="inferred from homology"/>
<evidence type="ECO:0000256" key="1">
    <source>
        <dbReference type="ARBA" id="ARBA00004123"/>
    </source>
</evidence>
<dbReference type="PANTHER" id="PTHR12765">
    <property type="entry name" value="RED PROTEIN IK FACTOR CYTOKINE IK"/>
    <property type="match status" value="1"/>
</dbReference>
<feature type="region of interest" description="Disordered" evidence="5">
    <location>
        <begin position="216"/>
        <end position="241"/>
    </location>
</feature>
<sequence>MSQREKRENKGGQLPIPEEKKICRILKNIDLSTVIGIQDIKGNNLGLGVLGHPRRLLVIIVKGQDTQHSFVHLGDKAKEKKRYGVNSDYQNEDSITSAAGYRAVTPDVKSGLDTAERRRQIIQESKFLGVDMEHTHLVKCLEAKPFVLVLNPNQITIDIVIKKLTQVLSYLRQALLNKKAKKKGKGKLKDLNLLRIVYLEILETMYLLWKTKQDNNADPEKRKSHFEKPRMDDENAVKKNKKNVLKRGAKLISKLEGYMPERYAECHIGASKQYSEYVSNKETLSKAAFRFGVQMADDRKTRTGTGKRNGKKRVYY</sequence>
<dbReference type="AlphaFoldDB" id="A0A8X6QIC1"/>
<reference evidence="8" key="1">
    <citation type="submission" date="2020-08" db="EMBL/GenBank/DDBJ databases">
        <title>Multicomponent nature underlies the extraordinary mechanical properties of spider dragline silk.</title>
        <authorList>
            <person name="Kono N."/>
            <person name="Nakamura H."/>
            <person name="Mori M."/>
            <person name="Yoshida Y."/>
            <person name="Ohtoshi R."/>
            <person name="Malay A.D."/>
            <person name="Moran D.A.P."/>
            <person name="Tomita M."/>
            <person name="Numata K."/>
            <person name="Arakawa K."/>
        </authorList>
    </citation>
    <scope>NUCLEOTIDE SEQUENCE</scope>
</reference>
<dbReference type="InterPro" id="IPR039896">
    <property type="entry name" value="Red-like"/>
</dbReference>
<organism evidence="8 9">
    <name type="scientific">Nephila pilipes</name>
    <name type="common">Giant wood spider</name>
    <name type="synonym">Nephila maculata</name>
    <dbReference type="NCBI Taxonomy" id="299642"/>
    <lineage>
        <taxon>Eukaryota</taxon>
        <taxon>Metazoa</taxon>
        <taxon>Ecdysozoa</taxon>
        <taxon>Arthropoda</taxon>
        <taxon>Chelicerata</taxon>
        <taxon>Arachnida</taxon>
        <taxon>Araneae</taxon>
        <taxon>Araneomorphae</taxon>
        <taxon>Entelegynae</taxon>
        <taxon>Araneoidea</taxon>
        <taxon>Nephilidae</taxon>
        <taxon>Nephila</taxon>
    </lineage>
</organism>
<dbReference type="OrthoDB" id="3366823at2759"/>
<keyword evidence="4" id="KW-0539">Nucleus</keyword>
<evidence type="ECO:0000259" key="7">
    <source>
        <dbReference type="Pfam" id="PF07808"/>
    </source>
</evidence>
<evidence type="ECO:0000256" key="4">
    <source>
        <dbReference type="ARBA" id="ARBA00023242"/>
    </source>
</evidence>
<protein>
    <submittedName>
        <fullName evidence="8">Protein Red</fullName>
    </submittedName>
</protein>
<evidence type="ECO:0000313" key="9">
    <source>
        <dbReference type="Proteomes" id="UP000887013"/>
    </source>
</evidence>
<dbReference type="Proteomes" id="UP000887013">
    <property type="component" value="Unassembled WGS sequence"/>
</dbReference>
<dbReference type="Pfam" id="PF07807">
    <property type="entry name" value="RED_C"/>
    <property type="match status" value="1"/>
</dbReference>
<keyword evidence="3" id="KW-0677">Repeat</keyword>
<evidence type="ECO:0000256" key="5">
    <source>
        <dbReference type="SAM" id="MobiDB-lite"/>
    </source>
</evidence>
<dbReference type="EMBL" id="BMAW01128667">
    <property type="protein sequence ID" value="GFU26834.1"/>
    <property type="molecule type" value="Genomic_DNA"/>
</dbReference>
<comment type="similarity">
    <text evidence="2">Belongs to the RED family.</text>
</comment>
<evidence type="ECO:0000256" key="3">
    <source>
        <dbReference type="ARBA" id="ARBA00022737"/>
    </source>
</evidence>
<feature type="compositionally biased region" description="Basic and acidic residues" evidence="5">
    <location>
        <begin position="216"/>
        <end position="237"/>
    </location>
</feature>
<dbReference type="Pfam" id="PF07808">
    <property type="entry name" value="RED_N"/>
    <property type="match status" value="1"/>
</dbReference>
<feature type="domain" description="Protein RED C-terminal" evidence="6">
    <location>
        <begin position="271"/>
        <end position="312"/>
    </location>
</feature>
<dbReference type="InterPro" id="IPR012916">
    <property type="entry name" value="RED_N"/>
</dbReference>
<dbReference type="InterPro" id="IPR012492">
    <property type="entry name" value="RED_C"/>
</dbReference>
<evidence type="ECO:0000259" key="6">
    <source>
        <dbReference type="Pfam" id="PF07807"/>
    </source>
</evidence>
<name>A0A8X6QIC1_NEPPI</name>
<feature type="domain" description="RED-like N-terminal" evidence="7">
    <location>
        <begin position="75"/>
        <end position="141"/>
    </location>
</feature>
<keyword evidence="9" id="KW-1185">Reference proteome</keyword>
<accession>A0A8X6QIC1</accession>
<evidence type="ECO:0000313" key="8">
    <source>
        <dbReference type="EMBL" id="GFU26834.1"/>
    </source>
</evidence>
<comment type="subcellular location">
    <subcellularLocation>
        <location evidence="1">Nucleus</location>
    </subcellularLocation>
</comment>
<dbReference type="GO" id="GO:0005634">
    <property type="term" value="C:nucleus"/>
    <property type="evidence" value="ECO:0007669"/>
    <property type="project" value="UniProtKB-SubCell"/>
</dbReference>
<evidence type="ECO:0000256" key="2">
    <source>
        <dbReference type="ARBA" id="ARBA00006660"/>
    </source>
</evidence>
<comment type="caution">
    <text evidence="8">The sequence shown here is derived from an EMBL/GenBank/DDBJ whole genome shotgun (WGS) entry which is preliminary data.</text>
</comment>
<gene>
    <name evidence="8" type="primary">IK_1</name>
    <name evidence="8" type="ORF">NPIL_316411</name>
</gene>